<proteinExistence type="predicted"/>
<dbReference type="Proteomes" id="UP001159363">
    <property type="component" value="Chromosome 9"/>
</dbReference>
<accession>A0ABQ9GRZ4</accession>
<evidence type="ECO:0000313" key="2">
    <source>
        <dbReference type="Proteomes" id="UP001159363"/>
    </source>
</evidence>
<keyword evidence="2" id="KW-1185">Reference proteome</keyword>
<reference evidence="1 2" key="1">
    <citation type="submission" date="2023-02" db="EMBL/GenBank/DDBJ databases">
        <title>LHISI_Scaffold_Assembly.</title>
        <authorList>
            <person name="Stuart O.P."/>
            <person name="Cleave R."/>
            <person name="Magrath M.J.L."/>
            <person name="Mikheyev A.S."/>
        </authorList>
    </citation>
    <scope>NUCLEOTIDE SEQUENCE [LARGE SCALE GENOMIC DNA]</scope>
    <source>
        <strain evidence="1">Daus_M_001</strain>
        <tissue evidence="1">Leg muscle</tissue>
    </source>
</reference>
<evidence type="ECO:0000313" key="1">
    <source>
        <dbReference type="EMBL" id="KAJ8874764.1"/>
    </source>
</evidence>
<dbReference type="EMBL" id="JARBHB010000010">
    <property type="protein sequence ID" value="KAJ8874764.1"/>
    <property type="molecule type" value="Genomic_DNA"/>
</dbReference>
<comment type="caution">
    <text evidence="1">The sequence shown here is derived from an EMBL/GenBank/DDBJ whole genome shotgun (WGS) entry which is preliminary data.</text>
</comment>
<organism evidence="1 2">
    <name type="scientific">Dryococelus australis</name>
    <dbReference type="NCBI Taxonomy" id="614101"/>
    <lineage>
        <taxon>Eukaryota</taxon>
        <taxon>Metazoa</taxon>
        <taxon>Ecdysozoa</taxon>
        <taxon>Arthropoda</taxon>
        <taxon>Hexapoda</taxon>
        <taxon>Insecta</taxon>
        <taxon>Pterygota</taxon>
        <taxon>Neoptera</taxon>
        <taxon>Polyneoptera</taxon>
        <taxon>Phasmatodea</taxon>
        <taxon>Verophasmatodea</taxon>
        <taxon>Anareolatae</taxon>
        <taxon>Phasmatidae</taxon>
        <taxon>Eurycanthinae</taxon>
        <taxon>Dryococelus</taxon>
    </lineage>
</organism>
<name>A0ABQ9GRZ4_9NEOP</name>
<sequence length="162" mass="18861">MDDTYGGCTGRTDKQIRLAKETKTDEFLKPKPKKVSKLKQQPRDQLDMTNRYDSLSDADMIIPDYETELLHKTDDINRTTVYWEEYQPQTDNIPQCANCQRWGLTKKNCAWPARCIKCKQEKSDEHHHTKSCLKLATIPSHCVNCKGPHPVNKRQQKTKVNQ</sequence>
<gene>
    <name evidence="1" type="ORF">PR048_025630</name>
</gene>
<protein>
    <submittedName>
        <fullName evidence="1">Uncharacterized protein</fullName>
    </submittedName>
</protein>